<feature type="transmembrane region" description="Helical" evidence="1">
    <location>
        <begin position="57"/>
        <end position="75"/>
    </location>
</feature>
<dbReference type="HOGENOM" id="CLU_2577677_0_0_1"/>
<keyword evidence="1" id="KW-1133">Transmembrane helix</keyword>
<name>J3LT63_ORYBR</name>
<evidence type="ECO:0000313" key="2">
    <source>
        <dbReference type="EnsemblPlants" id="OB03G42390.1"/>
    </source>
</evidence>
<protein>
    <submittedName>
        <fullName evidence="2">Uncharacterized protein</fullName>
    </submittedName>
</protein>
<dbReference type="AlphaFoldDB" id="J3LT63"/>
<dbReference type="Proteomes" id="UP000006038">
    <property type="component" value="Chromosome 3"/>
</dbReference>
<dbReference type="EnsemblPlants" id="OB03G42390.1">
    <property type="protein sequence ID" value="OB03G42390.1"/>
    <property type="gene ID" value="OB03G42390"/>
</dbReference>
<evidence type="ECO:0000256" key="1">
    <source>
        <dbReference type="SAM" id="Phobius"/>
    </source>
</evidence>
<reference evidence="2" key="2">
    <citation type="submission" date="2013-04" db="UniProtKB">
        <authorList>
            <consortium name="EnsemblPlants"/>
        </authorList>
    </citation>
    <scope>IDENTIFICATION</scope>
</reference>
<keyword evidence="3" id="KW-1185">Reference proteome</keyword>
<keyword evidence="1" id="KW-0472">Membrane</keyword>
<feature type="transmembrane region" description="Helical" evidence="1">
    <location>
        <begin position="27"/>
        <end position="45"/>
    </location>
</feature>
<sequence length="81" mass="9168">MGLVEVYTTVYTFSVYNNTMASYLRQLYYIFIWVVSLKFGVNSFVNICSTSAGSDVFCLMSHLILLPWLLLLQTLPLSADA</sequence>
<evidence type="ECO:0000313" key="3">
    <source>
        <dbReference type="Proteomes" id="UP000006038"/>
    </source>
</evidence>
<dbReference type="Gramene" id="OB03G42390.1">
    <property type="protein sequence ID" value="OB03G42390.1"/>
    <property type="gene ID" value="OB03G42390"/>
</dbReference>
<keyword evidence="1" id="KW-0812">Transmembrane</keyword>
<reference evidence="2" key="1">
    <citation type="journal article" date="2013" name="Nat. Commun.">
        <title>Whole-genome sequencing of Oryza brachyantha reveals mechanisms underlying Oryza genome evolution.</title>
        <authorList>
            <person name="Chen J."/>
            <person name="Huang Q."/>
            <person name="Gao D."/>
            <person name="Wang J."/>
            <person name="Lang Y."/>
            <person name="Liu T."/>
            <person name="Li B."/>
            <person name="Bai Z."/>
            <person name="Luis Goicoechea J."/>
            <person name="Liang C."/>
            <person name="Chen C."/>
            <person name="Zhang W."/>
            <person name="Sun S."/>
            <person name="Liao Y."/>
            <person name="Zhang X."/>
            <person name="Yang L."/>
            <person name="Song C."/>
            <person name="Wang M."/>
            <person name="Shi J."/>
            <person name="Liu G."/>
            <person name="Liu J."/>
            <person name="Zhou H."/>
            <person name="Zhou W."/>
            <person name="Yu Q."/>
            <person name="An N."/>
            <person name="Chen Y."/>
            <person name="Cai Q."/>
            <person name="Wang B."/>
            <person name="Liu B."/>
            <person name="Min J."/>
            <person name="Huang Y."/>
            <person name="Wu H."/>
            <person name="Li Z."/>
            <person name="Zhang Y."/>
            <person name="Yin Y."/>
            <person name="Song W."/>
            <person name="Jiang J."/>
            <person name="Jackson S.A."/>
            <person name="Wing R.A."/>
            <person name="Wang J."/>
            <person name="Chen M."/>
        </authorList>
    </citation>
    <scope>NUCLEOTIDE SEQUENCE [LARGE SCALE GENOMIC DNA]</scope>
    <source>
        <strain evidence="2">cv. IRGC 101232</strain>
    </source>
</reference>
<proteinExistence type="predicted"/>
<organism evidence="2">
    <name type="scientific">Oryza brachyantha</name>
    <name type="common">malo sina</name>
    <dbReference type="NCBI Taxonomy" id="4533"/>
    <lineage>
        <taxon>Eukaryota</taxon>
        <taxon>Viridiplantae</taxon>
        <taxon>Streptophyta</taxon>
        <taxon>Embryophyta</taxon>
        <taxon>Tracheophyta</taxon>
        <taxon>Spermatophyta</taxon>
        <taxon>Magnoliopsida</taxon>
        <taxon>Liliopsida</taxon>
        <taxon>Poales</taxon>
        <taxon>Poaceae</taxon>
        <taxon>BOP clade</taxon>
        <taxon>Oryzoideae</taxon>
        <taxon>Oryzeae</taxon>
        <taxon>Oryzinae</taxon>
        <taxon>Oryza</taxon>
    </lineage>
</organism>
<accession>J3LT63</accession>